<proteinExistence type="predicted"/>
<evidence type="ECO:0000259" key="1">
    <source>
        <dbReference type="SMART" id="SM00530"/>
    </source>
</evidence>
<dbReference type="Proteomes" id="UP001500305">
    <property type="component" value="Unassembled WGS sequence"/>
</dbReference>
<dbReference type="InterPro" id="IPR041413">
    <property type="entry name" value="MLTR_LBD"/>
</dbReference>
<dbReference type="Pfam" id="PF13560">
    <property type="entry name" value="HTH_31"/>
    <property type="match status" value="1"/>
</dbReference>
<dbReference type="Pfam" id="PF17765">
    <property type="entry name" value="MLTR_LBD"/>
    <property type="match status" value="1"/>
</dbReference>
<dbReference type="CDD" id="cd00093">
    <property type="entry name" value="HTH_XRE"/>
    <property type="match status" value="1"/>
</dbReference>
<accession>A0ABP5RXX9</accession>
<dbReference type="Gene3D" id="1.10.260.40">
    <property type="entry name" value="lambda repressor-like DNA-binding domains"/>
    <property type="match status" value="1"/>
</dbReference>
<dbReference type="InterPro" id="IPR001387">
    <property type="entry name" value="Cro/C1-type_HTH"/>
</dbReference>
<dbReference type="InterPro" id="IPR010982">
    <property type="entry name" value="Lambda_DNA-bd_dom_sf"/>
</dbReference>
<dbReference type="SMART" id="SM00530">
    <property type="entry name" value="HTH_XRE"/>
    <property type="match status" value="1"/>
</dbReference>
<dbReference type="RefSeq" id="WP_344641344.1">
    <property type="nucleotide sequence ID" value="NZ_BAAATR010000079.1"/>
</dbReference>
<keyword evidence="3" id="KW-1185">Reference proteome</keyword>
<dbReference type="PANTHER" id="PTHR35010:SF2">
    <property type="entry name" value="BLL4672 PROTEIN"/>
    <property type="match status" value="1"/>
</dbReference>
<gene>
    <name evidence="2" type="ORF">GCM10010430_78500</name>
</gene>
<comment type="caution">
    <text evidence="2">The sequence shown here is derived from an EMBL/GenBank/DDBJ whole genome shotgun (WGS) entry which is preliminary data.</text>
</comment>
<dbReference type="SUPFAM" id="SSF47413">
    <property type="entry name" value="lambda repressor-like DNA-binding domains"/>
    <property type="match status" value="1"/>
</dbReference>
<dbReference type="Gene3D" id="3.30.450.180">
    <property type="match status" value="1"/>
</dbReference>
<name>A0ABP5RXX9_9ACTN</name>
<organism evidence="2 3">
    <name type="scientific">Kitasatospora cystarginea</name>
    <dbReference type="NCBI Taxonomy" id="58350"/>
    <lineage>
        <taxon>Bacteria</taxon>
        <taxon>Bacillati</taxon>
        <taxon>Actinomycetota</taxon>
        <taxon>Actinomycetes</taxon>
        <taxon>Kitasatosporales</taxon>
        <taxon>Streptomycetaceae</taxon>
        <taxon>Kitasatospora</taxon>
    </lineage>
</organism>
<dbReference type="PANTHER" id="PTHR35010">
    <property type="entry name" value="BLL4672 PROTEIN-RELATED"/>
    <property type="match status" value="1"/>
</dbReference>
<feature type="domain" description="HTH cro/C1-type" evidence="1">
    <location>
        <begin position="16"/>
        <end position="80"/>
    </location>
</feature>
<protein>
    <submittedName>
        <fullName evidence="2">Helix-turn-helix transcriptional regulator</fullName>
    </submittedName>
</protein>
<evidence type="ECO:0000313" key="2">
    <source>
        <dbReference type="EMBL" id="GAA2280725.1"/>
    </source>
</evidence>
<dbReference type="EMBL" id="BAAATR010000079">
    <property type="protein sequence ID" value="GAA2280725.1"/>
    <property type="molecule type" value="Genomic_DNA"/>
</dbReference>
<sequence length="272" mass="30298">MRPEYPAPEQPGLAGLLRAWRARAGQRSGRGRPLAQVEVAAGAGMSERWYRDLERGAIPRLDARTLGALADALRLCPDERATVFLYAAGGEPFPPVTPERGAGELAPLRRLLAQHEPEPAFLTDHVWNVLDHNAAAAHWFPWISEPRANVARWGLTDARAREQMADWPRHGRAFLAMLRFAMAQYPREERLRALLDEALADPECRRIWDAGPVVIAHRDGHDVRLRLPQVAPEPVEVVARVLLPTGWPGLRLTLLESAPNATPLDRQIIAGR</sequence>
<reference evidence="3" key="1">
    <citation type="journal article" date="2019" name="Int. J. Syst. Evol. Microbiol.">
        <title>The Global Catalogue of Microorganisms (GCM) 10K type strain sequencing project: providing services to taxonomists for standard genome sequencing and annotation.</title>
        <authorList>
            <consortium name="The Broad Institute Genomics Platform"/>
            <consortium name="The Broad Institute Genome Sequencing Center for Infectious Disease"/>
            <person name="Wu L."/>
            <person name="Ma J."/>
        </authorList>
    </citation>
    <scope>NUCLEOTIDE SEQUENCE [LARGE SCALE GENOMIC DNA]</scope>
    <source>
        <strain evidence="3">JCM 7356</strain>
    </source>
</reference>
<evidence type="ECO:0000313" key="3">
    <source>
        <dbReference type="Proteomes" id="UP001500305"/>
    </source>
</evidence>